<dbReference type="AlphaFoldDB" id="G4D524"/>
<comment type="caution">
    <text evidence="2">The sequence shown here is derived from an EMBL/GenBank/DDBJ whole genome shotgun (WGS) entry which is preliminary data.</text>
</comment>
<keyword evidence="2" id="KW-0067">ATP-binding</keyword>
<evidence type="ECO:0000313" key="2">
    <source>
        <dbReference type="EMBL" id="EGY79366.1"/>
    </source>
</evidence>
<dbReference type="PANTHER" id="PTHR47962:SF7">
    <property type="entry name" value="MITOCHONDRIAL ATP-DEPENDENT HELICASE IRC3-RELATED"/>
    <property type="match status" value="1"/>
</dbReference>
<dbReference type="GO" id="GO:0004386">
    <property type="term" value="F:helicase activity"/>
    <property type="evidence" value="ECO:0007669"/>
    <property type="project" value="UniProtKB-KW"/>
</dbReference>
<dbReference type="InterPro" id="IPR052511">
    <property type="entry name" value="ATP-dep_Helicase"/>
</dbReference>
<keyword evidence="3" id="KW-1185">Reference proteome</keyword>
<gene>
    <name evidence="2" type="ORF">HMPREF9129_1504</name>
</gene>
<name>G4D524_9FIRM</name>
<dbReference type="PANTHER" id="PTHR47962">
    <property type="entry name" value="ATP-DEPENDENT HELICASE LHR-RELATED-RELATED"/>
    <property type="match status" value="1"/>
</dbReference>
<dbReference type="Proteomes" id="UP000003422">
    <property type="component" value="Unassembled WGS sequence"/>
</dbReference>
<dbReference type="Pfam" id="PF11907">
    <property type="entry name" value="DUF3427"/>
    <property type="match status" value="1"/>
</dbReference>
<dbReference type="STRING" id="997350.HMPREF9129_1504"/>
<dbReference type="InterPro" id="IPR001650">
    <property type="entry name" value="Helicase_C-like"/>
</dbReference>
<dbReference type="InterPro" id="IPR021835">
    <property type="entry name" value="DUF3427"/>
</dbReference>
<organism evidence="2 3">
    <name type="scientific">Peptoniphilus indolicus ATCC 29427</name>
    <dbReference type="NCBI Taxonomy" id="997350"/>
    <lineage>
        <taxon>Bacteria</taxon>
        <taxon>Bacillati</taxon>
        <taxon>Bacillota</taxon>
        <taxon>Tissierellia</taxon>
        <taxon>Tissierellales</taxon>
        <taxon>Peptoniphilaceae</taxon>
        <taxon>Peptoniphilus</taxon>
    </lineage>
</organism>
<dbReference type="SUPFAM" id="SSF52540">
    <property type="entry name" value="P-loop containing nucleoside triphosphate hydrolases"/>
    <property type="match status" value="1"/>
</dbReference>
<proteinExistence type="predicted"/>
<dbReference type="SMART" id="SM00490">
    <property type="entry name" value="HELICc"/>
    <property type="match status" value="1"/>
</dbReference>
<dbReference type="HOGENOM" id="CLU_005588_1_1_9"/>
<feature type="domain" description="Helicase C-terminal" evidence="1">
    <location>
        <begin position="57"/>
        <end position="210"/>
    </location>
</feature>
<reference evidence="2 3" key="1">
    <citation type="submission" date="2011-06" db="EMBL/GenBank/DDBJ databases">
        <authorList>
            <person name="Muzny D."/>
            <person name="Qin X."/>
            <person name="Deng J."/>
            <person name="Jiang H."/>
            <person name="Liu Y."/>
            <person name="Qu J."/>
            <person name="Song X.-Z."/>
            <person name="Zhang L."/>
            <person name="Thornton R."/>
            <person name="Coyle M."/>
            <person name="Francisco L."/>
            <person name="Jackson L."/>
            <person name="Javaid M."/>
            <person name="Korchina V."/>
            <person name="Kovar C."/>
            <person name="Mata R."/>
            <person name="Mathew T."/>
            <person name="Ngo R."/>
            <person name="Nguyen L."/>
            <person name="Nguyen N."/>
            <person name="Okwuonu G."/>
            <person name="Ongeri F."/>
            <person name="Pham C."/>
            <person name="Simmons D."/>
            <person name="Wilczek-Boney K."/>
            <person name="Hale W."/>
            <person name="Jakkamsetti A."/>
            <person name="Pham P."/>
            <person name="Ruth R."/>
            <person name="San Lucas F."/>
            <person name="Warren J."/>
            <person name="Zhang J."/>
            <person name="Zhao Z."/>
            <person name="Zhou C."/>
            <person name="Zhu D."/>
            <person name="Lee S."/>
            <person name="Bess C."/>
            <person name="Blankenburg K."/>
            <person name="Forbes L."/>
            <person name="Fu Q."/>
            <person name="Gubbala S."/>
            <person name="Hirani K."/>
            <person name="Jayaseelan J.C."/>
            <person name="Lara F."/>
            <person name="Munidasa M."/>
            <person name="Palculict T."/>
            <person name="Patil S."/>
            <person name="Pu L.-L."/>
            <person name="Saada N."/>
            <person name="Tang L."/>
            <person name="Weissenberger G."/>
            <person name="Zhu Y."/>
            <person name="Hemphill L."/>
            <person name="Shang Y."/>
            <person name="Youmans B."/>
            <person name="Ayvaz T."/>
            <person name="Ross M."/>
            <person name="Santibanez J."/>
            <person name="Aqrawi P."/>
            <person name="Gross S."/>
            <person name="Joshi V."/>
            <person name="Fowler G."/>
            <person name="Nazareth L."/>
            <person name="Reid J."/>
            <person name="Worley K."/>
            <person name="Petrosino J."/>
            <person name="Highlander S."/>
            <person name="Gibbs R."/>
        </authorList>
    </citation>
    <scope>NUCLEOTIDE SEQUENCE [LARGE SCALE GENOMIC DNA]</scope>
    <source>
        <strain evidence="2 3">ATCC 29427</strain>
    </source>
</reference>
<dbReference type="PROSITE" id="PS51194">
    <property type="entry name" value="HELICASE_CTER"/>
    <property type="match status" value="1"/>
</dbReference>
<dbReference type="InterPro" id="IPR027417">
    <property type="entry name" value="P-loop_NTPase"/>
</dbReference>
<dbReference type="eggNOG" id="COG1061">
    <property type="taxonomic scope" value="Bacteria"/>
</dbReference>
<keyword evidence="2" id="KW-0378">Hydrolase</keyword>
<protein>
    <submittedName>
        <fullName evidence="2">Helicase</fullName>
    </submittedName>
</protein>
<dbReference type="CDD" id="cd18799">
    <property type="entry name" value="SF2_C_EcoAI-like"/>
    <property type="match status" value="1"/>
</dbReference>
<dbReference type="GO" id="GO:0016887">
    <property type="term" value="F:ATP hydrolysis activity"/>
    <property type="evidence" value="ECO:0007669"/>
    <property type="project" value="TreeGrafter"/>
</dbReference>
<dbReference type="PATRIC" id="fig|997350.3.peg.1445"/>
<evidence type="ECO:0000313" key="3">
    <source>
        <dbReference type="Proteomes" id="UP000003422"/>
    </source>
</evidence>
<dbReference type="EMBL" id="AGBB01000148">
    <property type="protein sequence ID" value="EGY79366.1"/>
    <property type="molecule type" value="Genomic_DNA"/>
</dbReference>
<keyword evidence="2" id="KW-0547">Nucleotide-binding</keyword>
<evidence type="ECO:0000259" key="1">
    <source>
        <dbReference type="PROSITE" id="PS51194"/>
    </source>
</evidence>
<dbReference type="OrthoDB" id="9758243at2"/>
<dbReference type="Gene3D" id="3.40.50.300">
    <property type="entry name" value="P-loop containing nucleotide triphosphate hydrolases"/>
    <property type="match status" value="1"/>
</dbReference>
<dbReference type="Pfam" id="PF00271">
    <property type="entry name" value="Helicase_C"/>
    <property type="match status" value="1"/>
</dbReference>
<dbReference type="GO" id="GO:0003677">
    <property type="term" value="F:DNA binding"/>
    <property type="evidence" value="ECO:0007669"/>
    <property type="project" value="TreeGrafter"/>
</dbReference>
<accession>G4D524</accession>
<sequence length="546" mass="63504">MSYDAISQKLLTPFHYFGVTDPVDLSHMKWKQGKYDVAELTNVFTKSKQRVQVIIDSLKRYLKDIEDFKAIGFCVSIDHAEYMANSFNIAGIKSIALHSKSSKDERNSAINSLKEGKIRCIFTVDLFNEGVDIPEIDTVLFLRPTESLTVFIQQLGRGLRLSENKDVLTVLDYVGQANKNYDFSFKLRALIGKSKGSIEKEIKKEFPNLPAGCHIKFEKQAMKYVLDNIQSTILNNTNLKRMLINFKNNFDLELNLKNFINSYGIDIKQFYTKTSFNELMCSAGYIDNYDHKKQYDISLKRLSNMNSKELIKFSKKVLSSDYDFELGSEIKKRRMGMFYYTLFNKEPEVSYEKSISELKNKEPLLVKEFIEILDYKLEKIDRKEIEYNEDGIPLELYGDYFLDQITAAVGKSDEKHRHPLREGTLYVKDSNTDLFFITINKNEDDYLPTTMYNDYAISSKYFNWESQSTTSISSPTGQRYISRDTSHKVLLFVRDNKKEYGSTKPYTFIGKAKMYSYKGSQPIEIVWEMEQDIPERIIMESKLSMS</sequence>
<keyword evidence="2" id="KW-0347">Helicase</keyword>